<protein>
    <submittedName>
        <fullName evidence="1">Dihydrolipoyl dehydrogenase</fullName>
        <ecNumber evidence="1">1.8.1.4</ecNumber>
    </submittedName>
</protein>
<organism evidence="1 2">
    <name type="scientific">Mycoplasmopsis edwardii</name>
    <dbReference type="NCBI Taxonomy" id="53558"/>
    <lineage>
        <taxon>Bacteria</taxon>
        <taxon>Bacillati</taxon>
        <taxon>Mycoplasmatota</taxon>
        <taxon>Mycoplasmoidales</taxon>
        <taxon>Metamycoplasmataceae</taxon>
        <taxon>Mycoplasmopsis</taxon>
    </lineage>
</organism>
<accession>A0ACD4PGW0</accession>
<proteinExistence type="predicted"/>
<evidence type="ECO:0000313" key="1">
    <source>
        <dbReference type="EMBL" id="WBP83894.1"/>
    </source>
</evidence>
<keyword evidence="1" id="KW-0560">Oxidoreductase</keyword>
<reference evidence="1" key="1">
    <citation type="submission" date="2022-12" db="EMBL/GenBank/DDBJ databases">
        <authorList>
            <consortium name="Asia Pacific Centre for Animal Health"/>
            <person name="Klose S.M."/>
            <person name="Legione A.R."/>
            <person name="Monotti I."/>
            <person name="Bushell R."/>
            <person name="Marenda M.S."/>
            <person name="Sugiyama T."/>
            <person name="Browning G.F."/>
            <person name="Vaz P.K."/>
        </authorList>
    </citation>
    <scope>NUCLEOTIDE SEQUENCE</scope>
    <source>
        <strain evidence="1">Felid995</strain>
    </source>
</reference>
<dbReference type="Proteomes" id="UP001213039">
    <property type="component" value="Chromosome"/>
</dbReference>
<dbReference type="EMBL" id="CP114370">
    <property type="protein sequence ID" value="WBP83894.1"/>
    <property type="molecule type" value="Genomic_DNA"/>
</dbReference>
<name>A0ACD4PGW0_9BACT</name>
<gene>
    <name evidence="1" type="ORF">Me_995_000520</name>
</gene>
<dbReference type="EC" id="1.8.1.4" evidence="1"/>
<keyword evidence="2" id="KW-1185">Reference proteome</keyword>
<evidence type="ECO:0000313" key="2">
    <source>
        <dbReference type="Proteomes" id="UP001213039"/>
    </source>
</evidence>
<sequence>MNKFDIVILGAGPGGYSLANILSSNGKKVAIIEKKHFGGTCVNEGCISTKTLIKSAKVYETVKNSLEYGVNSNNVSFDLKTIQKRRQDNKDILNGAIKGSLENSGVQIFFGEGTVIDNKTITVNGQEIKTDILILATGARSRELNIKGFEEAKANNVLLNSTDALYLNEVPKSLAIIGSGPVALEFAYFYSVLGTKITIVEANKFMGNFDQDLQENVKNYLLDRNIEIIEGAKILELNKNDLLIEVEGSQRTINSEKVLSAAGRVANIESFSALNLELNPNNTVKVNKFMKTSVDDVYALGDVTGIMMLSTFAYKSGDIIAKQILWNEPFIESVDAKLIPWSVYLNPEFAGIGYTEQELKNQKIDYQVVKVPAMSLPRAHADNLDKKYGFIKFLVNKHNDEILGAFMFIEGAHLIINEIALAMDKSISFSELQEHPFTHPTIAEAIYYATRVYVFSKK</sequence>